<evidence type="ECO:0000313" key="1">
    <source>
        <dbReference type="EMBL" id="RAK43749.1"/>
    </source>
</evidence>
<dbReference type="CDD" id="cd02947">
    <property type="entry name" value="TRX_family"/>
    <property type="match status" value="1"/>
</dbReference>
<gene>
    <name evidence="1" type="ORF">BHU61_12035</name>
</gene>
<comment type="caution">
    <text evidence="1">The sequence shown here is derived from an EMBL/GenBank/DDBJ whole genome shotgun (WGS) entry which is preliminary data.</text>
</comment>
<evidence type="ECO:0000313" key="2">
    <source>
        <dbReference type="Proteomes" id="UP000249808"/>
    </source>
</evidence>
<dbReference type="RefSeq" id="WP_111717206.1">
    <property type="nucleotide sequence ID" value="NZ_JBHSSR010000010.1"/>
</dbReference>
<organism evidence="1 2">
    <name type="scientific">Macrococcus epidermidis</name>
    <dbReference type="NCBI Taxonomy" id="1902580"/>
    <lineage>
        <taxon>Bacteria</taxon>
        <taxon>Bacillati</taxon>
        <taxon>Bacillota</taxon>
        <taxon>Bacilli</taxon>
        <taxon>Bacillales</taxon>
        <taxon>Staphylococcaceae</taxon>
        <taxon>Macrococcus</taxon>
    </lineage>
</organism>
<dbReference type="InterPro" id="IPR036249">
    <property type="entry name" value="Thioredoxin-like_sf"/>
</dbReference>
<dbReference type="Proteomes" id="UP000249808">
    <property type="component" value="Unassembled WGS sequence"/>
</dbReference>
<protein>
    <submittedName>
        <fullName evidence="1">Thioredoxin</fullName>
    </submittedName>
</protein>
<dbReference type="SUPFAM" id="SSF52833">
    <property type="entry name" value="Thioredoxin-like"/>
    <property type="match status" value="1"/>
</dbReference>
<dbReference type="EMBL" id="PZJH01000009">
    <property type="protein sequence ID" value="RAK43749.1"/>
    <property type="molecule type" value="Genomic_DNA"/>
</dbReference>
<sequence length="103" mass="11823">MEHIKDYDTLVDKMNQEKFVLYVMSEGCSVCHADLPKVERLVENYDIPSAKILVNEIPEAAGQLSLFTAPVIILNAQGREFHRQARIIDFEALEYRLSQLNDL</sequence>
<name>A0A327ZMW9_9STAP</name>
<reference evidence="1 2" key="1">
    <citation type="journal article" date="2018" name="Front. Microbiol.">
        <title>Description and Comparative Genomics of Macrococcus caseolyticus subsp. hominis subsp. nov., Macrococcus goetzii sp. nov., Macrococcus epidermidis sp. nov., and Macrococcus bohemicus sp. nov., Novel Macrococci From Human Clinical Material With Virulence Potential and Suspected Uptake of Foreign DNA by Natural Transformation.</title>
        <authorList>
            <person name="Maslanova I."/>
            <person name="Wertheimer Z."/>
            <person name="Sedlacek I."/>
            <person name="Svec P."/>
            <person name="Indrakova A."/>
            <person name="Kovarovic V."/>
            <person name="Schumann P."/>
            <person name="Sproer C."/>
            <person name="Kralova S."/>
            <person name="Sedo O."/>
            <person name="Kristofova L."/>
            <person name="Vrbovska V."/>
            <person name="Fuzik T."/>
            <person name="Petras P."/>
            <person name="Zdrahal Z."/>
            <person name="Ruzickova V."/>
            <person name="Doskar J."/>
            <person name="Pantucek R."/>
        </authorList>
    </citation>
    <scope>NUCLEOTIDE SEQUENCE [LARGE SCALE GENOMIC DNA]</scope>
    <source>
        <strain evidence="1 2">01/688</strain>
    </source>
</reference>
<dbReference type="Gene3D" id="3.40.30.10">
    <property type="entry name" value="Glutaredoxin"/>
    <property type="match status" value="1"/>
</dbReference>
<keyword evidence="2" id="KW-1185">Reference proteome</keyword>
<accession>A0A327ZMW9</accession>
<dbReference type="AlphaFoldDB" id="A0A327ZMW9"/>
<proteinExistence type="predicted"/>